<reference evidence="2 3" key="1">
    <citation type="submission" date="2018-12" db="EMBL/GenBank/DDBJ databases">
        <title>Genome analysis provides insights into bioremediation potentialities of Halogeometricum borinquense strain N11.</title>
        <authorList>
            <person name="Najjari A."/>
            <person name="Youssef N."/>
            <person name="Fhoula I."/>
            <person name="Ben Dhia O."/>
            <person name="Mahjoubi M."/>
            <person name="Ouzari H.I."/>
            <person name="Cherif A."/>
        </authorList>
    </citation>
    <scope>NUCLEOTIDE SEQUENCE [LARGE SCALE GENOMIC DNA]</scope>
    <source>
        <strain evidence="2 3">N11</strain>
    </source>
</reference>
<comment type="caution">
    <text evidence="2">The sequence shown here is derived from an EMBL/GenBank/DDBJ whole genome shotgun (WGS) entry which is preliminary data.</text>
</comment>
<dbReference type="AlphaFoldDB" id="A0A482T594"/>
<keyword evidence="1" id="KW-0472">Membrane</keyword>
<dbReference type="RefSeq" id="WP_129783331.1">
    <property type="nucleotide sequence ID" value="NZ_RZHH01000002.1"/>
</dbReference>
<gene>
    <name evidence="2" type="ORF">ELS19_01890</name>
</gene>
<keyword evidence="1" id="KW-0812">Transmembrane</keyword>
<sequence>MTAPAIYDHYRADDADVSDGIYRVVGTDDETVTLLRVADADGRRSNTGEIVTIHRDRLDGFVSAENPDGNRPVGAAVASQLRMVYWSVRAFVRQLAAHPLPAAVAGAFVLVGALGDHFFQLPEAALSASIIVGSLGLAYVGSGRL</sequence>
<dbReference type="EMBL" id="RZHH01000002">
    <property type="protein sequence ID" value="RYJ12844.1"/>
    <property type="molecule type" value="Genomic_DNA"/>
</dbReference>
<proteinExistence type="predicted"/>
<protein>
    <submittedName>
        <fullName evidence="2">Uncharacterized protein</fullName>
    </submittedName>
</protein>
<evidence type="ECO:0000313" key="3">
    <source>
        <dbReference type="Proteomes" id="UP000294028"/>
    </source>
</evidence>
<evidence type="ECO:0000256" key="1">
    <source>
        <dbReference type="SAM" id="Phobius"/>
    </source>
</evidence>
<name>A0A482T594_9EURY</name>
<evidence type="ECO:0000313" key="2">
    <source>
        <dbReference type="EMBL" id="RYJ12844.1"/>
    </source>
</evidence>
<organism evidence="2 3">
    <name type="scientific">Halogeometricum borinquense</name>
    <dbReference type="NCBI Taxonomy" id="60847"/>
    <lineage>
        <taxon>Archaea</taxon>
        <taxon>Methanobacteriati</taxon>
        <taxon>Methanobacteriota</taxon>
        <taxon>Stenosarchaea group</taxon>
        <taxon>Halobacteria</taxon>
        <taxon>Halobacteriales</taxon>
        <taxon>Haloferacaceae</taxon>
        <taxon>Halogeometricum</taxon>
    </lineage>
</organism>
<accession>A0A482T594</accession>
<dbReference type="Proteomes" id="UP000294028">
    <property type="component" value="Unassembled WGS sequence"/>
</dbReference>
<feature type="transmembrane region" description="Helical" evidence="1">
    <location>
        <begin position="121"/>
        <end position="140"/>
    </location>
</feature>
<keyword evidence="1" id="KW-1133">Transmembrane helix</keyword>
<feature type="transmembrane region" description="Helical" evidence="1">
    <location>
        <begin position="95"/>
        <end position="115"/>
    </location>
</feature>